<protein>
    <recommendedName>
        <fullName evidence="2">BBC1/AIM3 cysteine proteinase-fold domain-containing protein</fullName>
    </recommendedName>
</protein>
<feature type="region of interest" description="Disordered" evidence="1">
    <location>
        <begin position="1"/>
        <end position="275"/>
    </location>
</feature>
<feature type="compositionally biased region" description="Basic and acidic residues" evidence="1">
    <location>
        <begin position="75"/>
        <end position="88"/>
    </location>
</feature>
<feature type="compositionally biased region" description="Acidic residues" evidence="1">
    <location>
        <begin position="333"/>
        <end position="346"/>
    </location>
</feature>
<dbReference type="EMBL" id="KV453861">
    <property type="protein sequence ID" value="ODV83711.1"/>
    <property type="molecule type" value="Genomic_DNA"/>
</dbReference>
<evidence type="ECO:0000313" key="3">
    <source>
        <dbReference type="EMBL" id="ODV83711.1"/>
    </source>
</evidence>
<gene>
    <name evidence="3" type="ORF">CANARDRAFT_74713</name>
</gene>
<feature type="compositionally biased region" description="Polar residues" evidence="1">
    <location>
        <begin position="214"/>
        <end position="240"/>
    </location>
</feature>
<evidence type="ECO:0000259" key="2">
    <source>
        <dbReference type="Pfam" id="PF25459"/>
    </source>
</evidence>
<evidence type="ECO:0000313" key="4">
    <source>
        <dbReference type="Proteomes" id="UP000094801"/>
    </source>
</evidence>
<organism evidence="3 4">
    <name type="scientific">[Candida] arabinofermentans NRRL YB-2248</name>
    <dbReference type="NCBI Taxonomy" id="983967"/>
    <lineage>
        <taxon>Eukaryota</taxon>
        <taxon>Fungi</taxon>
        <taxon>Dikarya</taxon>
        <taxon>Ascomycota</taxon>
        <taxon>Saccharomycotina</taxon>
        <taxon>Pichiomycetes</taxon>
        <taxon>Pichiales</taxon>
        <taxon>Pichiaceae</taxon>
        <taxon>Ogataea</taxon>
        <taxon>Ogataea/Candida clade</taxon>
    </lineage>
</organism>
<reference evidence="4" key="1">
    <citation type="submission" date="2016-04" db="EMBL/GenBank/DDBJ databases">
        <title>Comparative genomics of biotechnologically important yeasts.</title>
        <authorList>
            <consortium name="DOE Joint Genome Institute"/>
            <person name="Riley R."/>
            <person name="Haridas S."/>
            <person name="Wolfe K.H."/>
            <person name="Lopes M.R."/>
            <person name="Hittinger C.T."/>
            <person name="Goker M."/>
            <person name="Salamov A."/>
            <person name="Wisecaver J."/>
            <person name="Long T.M."/>
            <person name="Aerts A.L."/>
            <person name="Barry K."/>
            <person name="Choi C."/>
            <person name="Clum A."/>
            <person name="Coughlan A.Y."/>
            <person name="Deshpande S."/>
            <person name="Douglass A.P."/>
            <person name="Hanson S.J."/>
            <person name="Klenk H.-P."/>
            <person name="Labutti K."/>
            <person name="Lapidus A."/>
            <person name="Lindquist E."/>
            <person name="Lipzen A."/>
            <person name="Meier-Kolthoff J.P."/>
            <person name="Ohm R.A."/>
            <person name="Otillar R.P."/>
            <person name="Pangilinan J."/>
            <person name="Peng Y."/>
            <person name="Rokas A."/>
            <person name="Rosa C.A."/>
            <person name="Scheuner C."/>
            <person name="Sibirny A.A."/>
            <person name="Slot J.C."/>
            <person name="Stielow J.B."/>
            <person name="Sun H."/>
            <person name="Kurtzman C.P."/>
            <person name="Blackwell M."/>
            <person name="Grigoriev I.V."/>
            <person name="Jeffries T.W."/>
        </authorList>
    </citation>
    <scope>NUCLEOTIDE SEQUENCE [LARGE SCALE GENOMIC DNA]</scope>
    <source>
        <strain evidence="4">NRRL YB-2248</strain>
    </source>
</reference>
<dbReference type="Pfam" id="PF25459">
    <property type="entry name" value="AIM3_BBC1_C"/>
    <property type="match status" value="1"/>
</dbReference>
<feature type="compositionally biased region" description="Low complexity" evidence="1">
    <location>
        <begin position="469"/>
        <end position="480"/>
    </location>
</feature>
<feature type="region of interest" description="Disordered" evidence="1">
    <location>
        <begin position="302"/>
        <end position="514"/>
    </location>
</feature>
<dbReference type="InterPro" id="IPR057402">
    <property type="entry name" value="AIM3_BBC1_C"/>
</dbReference>
<evidence type="ECO:0000256" key="1">
    <source>
        <dbReference type="SAM" id="MobiDB-lite"/>
    </source>
</evidence>
<keyword evidence="4" id="KW-1185">Reference proteome</keyword>
<feature type="compositionally biased region" description="Basic and acidic residues" evidence="1">
    <location>
        <begin position="46"/>
        <end position="58"/>
    </location>
</feature>
<feature type="compositionally biased region" description="Low complexity" evidence="1">
    <location>
        <begin position="310"/>
        <end position="332"/>
    </location>
</feature>
<name>A0A1E4SW33_9ASCO</name>
<dbReference type="STRING" id="983967.A0A1E4SW33"/>
<feature type="compositionally biased region" description="Low complexity" evidence="1">
    <location>
        <begin position="252"/>
        <end position="275"/>
    </location>
</feature>
<proteinExistence type="predicted"/>
<feature type="compositionally biased region" description="Pro residues" evidence="1">
    <location>
        <begin position="1"/>
        <end position="16"/>
    </location>
</feature>
<accession>A0A1E4SW33</accession>
<sequence length="773" mass="84427">MSTKIPPPLKPKPKVLPPIKAKKPDLASLKISEEQTVSALSTSSSDKLKKLEESKPELQDESDIVLSLRAGLRKTNRDWSTFEKKQSYEEDAEASESESVHPVGSSRKASEIPIIKPKPAAKFTSSKDDPVTPPKRSVQGVRLPGLAKEETEEKSPVSTPRVLTRQLSVQSSIASDDQEKSTGRFSETLRSMPPPPRHISLTSSKHNSQEDIKSSVTTDRPTPSLPSRSRTASVVSLSKYSDSEDQSDSARSRAASFTSSMKKMMPSRSSTSLLLEESTKAVKKLIPSKASASSLFDEAMKYRRSSGSNTSVPTTPSRPRASSSLTTPQISGSEDESDHTDEEEAEEVKPRLPARRQIANDGGTAPAATHVGDVSEGENESEDEDRPPLPTRPGLPERPSSTPSTKKAPPPVVSKKSKPKLVTDEKSIHVNAPQLEDASPPPRKPEPPKPRLLQSKAILTSMPAAESTSPSLSAPVAAQSQPPPPPKPRSRGAAAPPPPTPRSTSQVSQARDWKPVEPNLDLSTGWFASDDFDSHLPKDLQGLPYATSYGYNSKENFRVIVFRFLDLSTFKLKLEWSKTGSPVNSVTHETKHIPPPMATKQQLLQGSQRFGDHVASWCEDHISKKVGDGECWTLAHDALEKGCGKHSFVSSGLQHGALIKTYTGTEKKGEKPIVKNEPATDILKRGDVLQFKDCCFRFPHKAIFYGSPDHTAIILEVEEGEDGFDQLTVAHQNVNGSKVVVKEKLELSKLLEGELKVFRPVAADWIEELTPMW</sequence>
<feature type="compositionally biased region" description="Acidic residues" evidence="1">
    <location>
        <begin position="375"/>
        <end position="385"/>
    </location>
</feature>
<dbReference type="AlphaFoldDB" id="A0A1E4SW33"/>
<feature type="compositionally biased region" description="Polar residues" evidence="1">
    <location>
        <begin position="165"/>
        <end position="175"/>
    </location>
</feature>
<feature type="domain" description="BBC1/AIM3 cysteine proteinase-fold" evidence="2">
    <location>
        <begin position="590"/>
        <end position="768"/>
    </location>
</feature>
<dbReference type="Gene3D" id="3.90.1720.60">
    <property type="match status" value="1"/>
</dbReference>
<dbReference type="OrthoDB" id="3357271at2759"/>
<dbReference type="Proteomes" id="UP000094801">
    <property type="component" value="Unassembled WGS sequence"/>
</dbReference>